<protein>
    <submittedName>
        <fullName evidence="1">Uncharacterized protein</fullName>
    </submittedName>
</protein>
<comment type="caution">
    <text evidence="1">The sequence shown here is derived from an EMBL/GenBank/DDBJ whole genome shotgun (WGS) entry which is preliminary data.</text>
</comment>
<dbReference type="EMBL" id="JAAALK010000285">
    <property type="protein sequence ID" value="KAG8064898.1"/>
    <property type="molecule type" value="Genomic_DNA"/>
</dbReference>
<dbReference type="AlphaFoldDB" id="A0A8J5SJV5"/>
<accession>A0A8J5SJV5</accession>
<evidence type="ECO:0000313" key="2">
    <source>
        <dbReference type="Proteomes" id="UP000729402"/>
    </source>
</evidence>
<gene>
    <name evidence="1" type="ORF">GUJ93_ZPchr0004g38808</name>
</gene>
<evidence type="ECO:0000313" key="1">
    <source>
        <dbReference type="EMBL" id="KAG8064898.1"/>
    </source>
</evidence>
<reference evidence="1" key="1">
    <citation type="journal article" date="2021" name="bioRxiv">
        <title>Whole Genome Assembly and Annotation of Northern Wild Rice, Zizania palustris L., Supports a Whole Genome Duplication in the Zizania Genus.</title>
        <authorList>
            <person name="Haas M."/>
            <person name="Kono T."/>
            <person name="Macchietto M."/>
            <person name="Millas R."/>
            <person name="McGilp L."/>
            <person name="Shao M."/>
            <person name="Duquette J."/>
            <person name="Hirsch C.N."/>
            <person name="Kimball J."/>
        </authorList>
    </citation>
    <scope>NUCLEOTIDE SEQUENCE</scope>
    <source>
        <tissue evidence="1">Fresh leaf tissue</tissue>
    </source>
</reference>
<sequence length="127" mass="13872">MKSKEDIALKEADFCSSDPVGSIFPGITSGPLVFLERCEYLRFWNQFHNCAHHHDHRGSRSDGTLSVPKPAESPMKGKLTCLGWTVTLPARGGGGELVDEGLDDAAVRDGVVEILPTRLHLGHLPLR</sequence>
<organism evidence="1 2">
    <name type="scientific">Zizania palustris</name>
    <name type="common">Northern wild rice</name>
    <dbReference type="NCBI Taxonomy" id="103762"/>
    <lineage>
        <taxon>Eukaryota</taxon>
        <taxon>Viridiplantae</taxon>
        <taxon>Streptophyta</taxon>
        <taxon>Embryophyta</taxon>
        <taxon>Tracheophyta</taxon>
        <taxon>Spermatophyta</taxon>
        <taxon>Magnoliopsida</taxon>
        <taxon>Liliopsida</taxon>
        <taxon>Poales</taxon>
        <taxon>Poaceae</taxon>
        <taxon>BOP clade</taxon>
        <taxon>Oryzoideae</taxon>
        <taxon>Oryzeae</taxon>
        <taxon>Zizaniinae</taxon>
        <taxon>Zizania</taxon>
    </lineage>
</organism>
<proteinExistence type="predicted"/>
<name>A0A8J5SJV5_ZIZPA</name>
<dbReference type="Proteomes" id="UP000729402">
    <property type="component" value="Unassembled WGS sequence"/>
</dbReference>
<keyword evidence="2" id="KW-1185">Reference proteome</keyword>
<reference evidence="1" key="2">
    <citation type="submission" date="2021-02" db="EMBL/GenBank/DDBJ databases">
        <authorList>
            <person name="Kimball J.A."/>
            <person name="Haas M.W."/>
            <person name="Macchietto M."/>
            <person name="Kono T."/>
            <person name="Duquette J."/>
            <person name="Shao M."/>
        </authorList>
    </citation>
    <scope>NUCLEOTIDE SEQUENCE</scope>
    <source>
        <tissue evidence="1">Fresh leaf tissue</tissue>
    </source>
</reference>